<keyword evidence="9" id="KW-1185">Reference proteome</keyword>
<dbReference type="Pfam" id="PF00825">
    <property type="entry name" value="Ribonuclease_P"/>
    <property type="match status" value="1"/>
</dbReference>
<evidence type="ECO:0000256" key="1">
    <source>
        <dbReference type="ARBA" id="ARBA00022694"/>
    </source>
</evidence>
<reference evidence="9" key="1">
    <citation type="submission" date="2018-06" db="EMBL/GenBank/DDBJ databases">
        <title>The Anaplasma ovis genome reveals a high proportion of pseudogenes.</title>
        <authorList>
            <person name="Liu Z."/>
            <person name="Peasley A.M."/>
            <person name="Yang J."/>
            <person name="Li Y."/>
            <person name="Guan G."/>
            <person name="Luo J."/>
            <person name="Yin H."/>
            <person name="Brayton K.A."/>
        </authorList>
    </citation>
    <scope>NUCLEOTIDE SEQUENCE [LARGE SCALE GENOMIC DNA]</scope>
    <source>
        <strain evidence="9">Haibei</strain>
    </source>
</reference>
<dbReference type="NCBIfam" id="TIGR00188">
    <property type="entry name" value="rnpA"/>
    <property type="match status" value="1"/>
</dbReference>
<evidence type="ECO:0000313" key="8">
    <source>
        <dbReference type="EMBL" id="ASI47816.1"/>
    </source>
</evidence>
<dbReference type="InterPro" id="IPR014721">
    <property type="entry name" value="Ribsml_uS5_D2-typ_fold_subgr"/>
</dbReference>
<evidence type="ECO:0000256" key="2">
    <source>
        <dbReference type="ARBA" id="ARBA00022722"/>
    </source>
</evidence>
<name>A0A2Z2L8E2_9RICK</name>
<organism evidence="8 9">
    <name type="scientific">Anaplasma ovis str. Haibei</name>
    <dbReference type="NCBI Taxonomy" id="1248439"/>
    <lineage>
        <taxon>Bacteria</taxon>
        <taxon>Pseudomonadati</taxon>
        <taxon>Pseudomonadota</taxon>
        <taxon>Alphaproteobacteria</taxon>
        <taxon>Rickettsiales</taxon>
        <taxon>Anaplasmataceae</taxon>
        <taxon>Anaplasma</taxon>
    </lineage>
</organism>
<protein>
    <recommendedName>
        <fullName evidence="6 7">Ribonuclease P protein component</fullName>
        <shortName evidence="6">RNase P protein</shortName>
        <shortName evidence="6">RNaseP protein</shortName>
        <ecNumber evidence="6 7">3.1.26.5</ecNumber>
    </recommendedName>
    <alternativeName>
        <fullName evidence="6">Protein C5</fullName>
    </alternativeName>
</protein>
<comment type="subunit">
    <text evidence="6">Consists of a catalytic RNA component (M1 or rnpB) and a protein subunit.</text>
</comment>
<gene>
    <name evidence="6" type="primary">rnpA</name>
    <name evidence="8" type="ORF">AOV_03190</name>
</gene>
<dbReference type="EC" id="3.1.26.5" evidence="6 7"/>
<reference evidence="8 9" key="2">
    <citation type="journal article" date="2019" name="BMC Genomics">
        <title>The Anaplasma ovis genome reveals a high proportion of pseudogenes.</title>
        <authorList>
            <person name="Liu Z."/>
            <person name="Peasley A.M."/>
            <person name="Yang J."/>
            <person name="Li Y."/>
            <person name="Guan G."/>
            <person name="Luo J."/>
            <person name="Yin H."/>
            <person name="Brayton K.A."/>
        </authorList>
    </citation>
    <scope>NUCLEOTIDE SEQUENCE [LARGE SCALE GENOMIC DNA]</scope>
    <source>
        <strain evidence="8 9">Haibei</strain>
    </source>
</reference>
<dbReference type="AlphaFoldDB" id="A0A2Z2L8E2"/>
<keyword evidence="1 6" id="KW-0819">tRNA processing</keyword>
<dbReference type="KEGG" id="aoh:AOV_03190"/>
<keyword evidence="2 6" id="KW-0540">Nuclease</keyword>
<keyword evidence="5 6" id="KW-0694">RNA-binding</keyword>
<dbReference type="GO" id="GO:0030677">
    <property type="term" value="C:ribonuclease P complex"/>
    <property type="evidence" value="ECO:0007669"/>
    <property type="project" value="TreeGrafter"/>
</dbReference>
<comment type="catalytic activity">
    <reaction evidence="6">
        <text>Endonucleolytic cleavage of RNA, removing 5'-extranucleotides from tRNA precursor.</text>
        <dbReference type="EC" id="3.1.26.5"/>
    </reaction>
</comment>
<evidence type="ECO:0000256" key="7">
    <source>
        <dbReference type="NCBIfam" id="TIGR00188"/>
    </source>
</evidence>
<evidence type="ECO:0000313" key="9">
    <source>
        <dbReference type="Proteomes" id="UP000259762"/>
    </source>
</evidence>
<dbReference type="GO" id="GO:0000049">
    <property type="term" value="F:tRNA binding"/>
    <property type="evidence" value="ECO:0007669"/>
    <property type="project" value="UniProtKB-UniRule"/>
</dbReference>
<evidence type="ECO:0000256" key="6">
    <source>
        <dbReference type="HAMAP-Rule" id="MF_00227"/>
    </source>
</evidence>
<accession>A0A2Z2L8E2</accession>
<dbReference type="Proteomes" id="UP000259762">
    <property type="component" value="Chromosome"/>
</dbReference>
<dbReference type="SUPFAM" id="SSF54211">
    <property type="entry name" value="Ribosomal protein S5 domain 2-like"/>
    <property type="match status" value="1"/>
</dbReference>
<dbReference type="PANTHER" id="PTHR33992">
    <property type="entry name" value="RIBONUCLEASE P PROTEIN COMPONENT"/>
    <property type="match status" value="1"/>
</dbReference>
<dbReference type="EMBL" id="CP015994">
    <property type="protein sequence ID" value="ASI47816.1"/>
    <property type="molecule type" value="Genomic_DNA"/>
</dbReference>
<sequence length="124" mass="13517">MRLRGVVTLKKRREFAHARSGGRSASSGGLLLQAVEDPACQPGSDGPVRVGFTVSKKSGNSVVRNRIRRRLRVIAQDVISTSAARGFYYVFVSSSRLSEAGLPALQSSLVSCLRRLRLYVPARD</sequence>
<dbReference type="GO" id="GO:0042781">
    <property type="term" value="F:3'-tRNA processing endoribonuclease activity"/>
    <property type="evidence" value="ECO:0007669"/>
    <property type="project" value="TreeGrafter"/>
</dbReference>
<proteinExistence type="inferred from homology"/>
<dbReference type="HAMAP" id="MF_00227">
    <property type="entry name" value="RNase_P"/>
    <property type="match status" value="1"/>
</dbReference>
<dbReference type="RefSeq" id="WP_075139109.1">
    <property type="nucleotide sequence ID" value="NZ_CP015994.1"/>
</dbReference>
<keyword evidence="3 6" id="KW-0255">Endonuclease</keyword>
<dbReference type="GO" id="GO:0004526">
    <property type="term" value="F:ribonuclease P activity"/>
    <property type="evidence" value="ECO:0007669"/>
    <property type="project" value="UniProtKB-UniRule"/>
</dbReference>
<dbReference type="Gene3D" id="3.30.230.10">
    <property type="match status" value="1"/>
</dbReference>
<comment type="function">
    <text evidence="6">RNaseP catalyzes the removal of the 5'-leader sequence from pre-tRNA to produce the mature 5'-terminus. It can also cleave other RNA substrates such as 4.5S RNA. The protein component plays an auxiliary but essential role in vivo by binding to the 5'-leader sequence and broadening the substrate specificity of the ribozyme.</text>
</comment>
<evidence type="ECO:0000256" key="3">
    <source>
        <dbReference type="ARBA" id="ARBA00022759"/>
    </source>
</evidence>
<evidence type="ECO:0000256" key="5">
    <source>
        <dbReference type="ARBA" id="ARBA00022884"/>
    </source>
</evidence>
<dbReference type="OrthoDB" id="9810867at2"/>
<evidence type="ECO:0000256" key="4">
    <source>
        <dbReference type="ARBA" id="ARBA00022801"/>
    </source>
</evidence>
<dbReference type="InterPro" id="IPR000100">
    <property type="entry name" value="RNase_P"/>
</dbReference>
<comment type="similarity">
    <text evidence="6">Belongs to the RnpA family.</text>
</comment>
<dbReference type="GO" id="GO:0001682">
    <property type="term" value="P:tRNA 5'-leader removal"/>
    <property type="evidence" value="ECO:0007669"/>
    <property type="project" value="UniProtKB-UniRule"/>
</dbReference>
<keyword evidence="4 6" id="KW-0378">Hydrolase</keyword>
<dbReference type="PANTHER" id="PTHR33992:SF1">
    <property type="entry name" value="RIBONUCLEASE P PROTEIN COMPONENT"/>
    <property type="match status" value="1"/>
</dbReference>
<dbReference type="InterPro" id="IPR020568">
    <property type="entry name" value="Ribosomal_Su5_D2-typ_SF"/>
</dbReference>